<dbReference type="PROSITE" id="PS50847">
    <property type="entry name" value="GRAM_POS_ANCHORING"/>
    <property type="match status" value="1"/>
</dbReference>
<keyword evidence="7" id="KW-1133">Transmembrane helix</keyword>
<evidence type="ECO:0000256" key="6">
    <source>
        <dbReference type="SAM" id="MobiDB-lite"/>
    </source>
</evidence>
<keyword evidence="2" id="KW-0134">Cell wall</keyword>
<dbReference type="NCBIfam" id="TIGR01167">
    <property type="entry name" value="LPXTG_anchor"/>
    <property type="match status" value="1"/>
</dbReference>
<evidence type="ECO:0000256" key="7">
    <source>
        <dbReference type="SAM" id="Phobius"/>
    </source>
</evidence>
<sequence length="516" mass="58317">MTTLQNLQLFLLHFDDITCQIHYNEDNKTKYRKVMNMSQKILFKTILGTTVLLTTGFSQSFAATIETQTIQSAETQTATEQPTTETISTEVTSTENPTTEVPTTEAATSEAATTENPTSEKMTTEAVTTEKAVTNKATVKTEKMPSTEENNQSQAGNEVPGMNEQYVPIADISKEMGTYFDIHWLNPVYQQKAYYLLGQMQQGKISQSDFQSQVTNMLNAQIEEYEKNLAATGGKIDLNQSPYTEFNADWLTRDRQNEIRELYRDKTVGNITHTEYNAKVSELMNAEYNEMKQTLSQLQNHQLPDYGYVNTNWLNDTYQSQANDALQQYKNGQLTEQQYLTQVADIMTQQLGDFDQWLASMGGKVDLNKLPAGDFDASWLSPERMRQLEDLAYQKDFGNLSQSDFNDKVSALMNDQLDEFRAYLADTKSKIQTSQQPGSQGQQAVTQPATEEKVNHNQMNQSQVNQPQADDKVKSENKDQDLPDTGEKQSYLPLVAGVILLAGASLLFFTRRRAQK</sequence>
<keyword evidence="4" id="KW-0732">Signal</keyword>
<feature type="domain" description="Gram-positive cocci surface proteins LPxTG" evidence="8">
    <location>
        <begin position="482"/>
        <end position="516"/>
    </location>
</feature>
<keyword evidence="5" id="KW-0572">Peptidoglycan-anchor</keyword>
<evidence type="ECO:0000256" key="2">
    <source>
        <dbReference type="ARBA" id="ARBA00022512"/>
    </source>
</evidence>
<feature type="transmembrane region" description="Helical" evidence="7">
    <location>
        <begin position="491"/>
        <end position="510"/>
    </location>
</feature>
<keyword evidence="7" id="KW-0812">Transmembrane</keyword>
<comment type="subcellular location">
    <subcellularLocation>
        <location evidence="1">Secreted</location>
        <location evidence="1">Cell wall</location>
        <topology evidence="1">Peptidoglycan-anchor</topology>
    </subcellularLocation>
</comment>
<dbReference type="Proteomes" id="UP000295310">
    <property type="component" value="Unassembled WGS sequence"/>
</dbReference>
<accession>A0A4R6BE69</accession>
<keyword evidence="3" id="KW-0964">Secreted</keyword>
<evidence type="ECO:0000256" key="4">
    <source>
        <dbReference type="ARBA" id="ARBA00022729"/>
    </source>
</evidence>
<dbReference type="Pfam" id="PF00746">
    <property type="entry name" value="Gram_pos_anchor"/>
    <property type="match status" value="1"/>
</dbReference>
<feature type="region of interest" description="Disordered" evidence="6">
    <location>
        <begin position="72"/>
        <end position="162"/>
    </location>
</feature>
<keyword evidence="10" id="KW-1185">Reference proteome</keyword>
<proteinExistence type="predicted"/>
<feature type="compositionally biased region" description="Low complexity" evidence="6">
    <location>
        <begin position="72"/>
        <end position="134"/>
    </location>
</feature>
<reference evidence="9 10" key="1">
    <citation type="submission" date="2019-01" db="EMBL/GenBank/DDBJ databases">
        <title>Draft genome sequences of the type strains of six Macrococcus species.</title>
        <authorList>
            <person name="Mazhar S."/>
            <person name="Altermann E."/>
            <person name="Hill C."/>
            <person name="Mcauliffe O."/>
        </authorList>
    </citation>
    <scope>NUCLEOTIDE SEQUENCE [LARGE SCALE GENOMIC DNA]</scope>
    <source>
        <strain evidence="9 10">CCM4811</strain>
    </source>
</reference>
<dbReference type="AlphaFoldDB" id="A0A4R6BE69"/>
<evidence type="ECO:0000259" key="8">
    <source>
        <dbReference type="PROSITE" id="PS50847"/>
    </source>
</evidence>
<dbReference type="OrthoDB" id="2418649at2"/>
<gene>
    <name evidence="9" type="ORF">ERX27_05095</name>
</gene>
<evidence type="ECO:0000313" key="10">
    <source>
        <dbReference type="Proteomes" id="UP000295310"/>
    </source>
</evidence>
<evidence type="ECO:0000256" key="5">
    <source>
        <dbReference type="ARBA" id="ARBA00023088"/>
    </source>
</evidence>
<protein>
    <submittedName>
        <fullName evidence="9">LPXTG cell wall anchor domain-containing protein</fullName>
    </submittedName>
</protein>
<feature type="compositionally biased region" description="Polar residues" evidence="6">
    <location>
        <begin position="456"/>
        <end position="468"/>
    </location>
</feature>
<organism evidence="9 10">
    <name type="scientific">Macrococcus brunensis</name>
    <dbReference type="NCBI Taxonomy" id="198483"/>
    <lineage>
        <taxon>Bacteria</taxon>
        <taxon>Bacillati</taxon>
        <taxon>Bacillota</taxon>
        <taxon>Bacilli</taxon>
        <taxon>Bacillales</taxon>
        <taxon>Staphylococcaceae</taxon>
        <taxon>Macrococcus</taxon>
    </lineage>
</organism>
<feature type="compositionally biased region" description="Basic and acidic residues" evidence="6">
    <location>
        <begin position="469"/>
        <end position="487"/>
    </location>
</feature>
<name>A0A4R6BE69_9STAP</name>
<evidence type="ECO:0000313" key="9">
    <source>
        <dbReference type="EMBL" id="TDL98055.1"/>
    </source>
</evidence>
<feature type="compositionally biased region" description="Low complexity" evidence="6">
    <location>
        <begin position="432"/>
        <end position="447"/>
    </location>
</feature>
<keyword evidence="7" id="KW-0472">Membrane</keyword>
<feature type="region of interest" description="Disordered" evidence="6">
    <location>
        <begin position="429"/>
        <end position="488"/>
    </location>
</feature>
<evidence type="ECO:0000256" key="3">
    <source>
        <dbReference type="ARBA" id="ARBA00022525"/>
    </source>
</evidence>
<feature type="compositionally biased region" description="Polar residues" evidence="6">
    <location>
        <begin position="147"/>
        <end position="156"/>
    </location>
</feature>
<dbReference type="InterPro" id="IPR019931">
    <property type="entry name" value="LPXTG_anchor"/>
</dbReference>
<evidence type="ECO:0000256" key="1">
    <source>
        <dbReference type="ARBA" id="ARBA00004168"/>
    </source>
</evidence>
<comment type="caution">
    <text evidence="9">The sequence shown here is derived from an EMBL/GenBank/DDBJ whole genome shotgun (WGS) entry which is preliminary data.</text>
</comment>
<dbReference type="EMBL" id="SCWA01000007">
    <property type="protein sequence ID" value="TDL98055.1"/>
    <property type="molecule type" value="Genomic_DNA"/>
</dbReference>